<feature type="domain" description="BTB" evidence="2">
    <location>
        <begin position="311"/>
        <end position="376"/>
    </location>
</feature>
<proteinExistence type="predicted"/>
<evidence type="ECO:0000313" key="3">
    <source>
        <dbReference type="EMBL" id="CAB3250087.1"/>
    </source>
</evidence>
<dbReference type="PROSITE" id="PS50097">
    <property type="entry name" value="BTB"/>
    <property type="match status" value="1"/>
</dbReference>
<dbReference type="Proteomes" id="UP000494106">
    <property type="component" value="Unassembled WGS sequence"/>
</dbReference>
<name>A0A8S1AV94_ARCPL</name>
<dbReference type="InterPro" id="IPR000210">
    <property type="entry name" value="BTB/POZ_dom"/>
</dbReference>
<dbReference type="SUPFAM" id="SSF54695">
    <property type="entry name" value="POZ domain"/>
    <property type="match status" value="1"/>
</dbReference>
<evidence type="ECO:0000256" key="1">
    <source>
        <dbReference type="SAM" id="MobiDB-lite"/>
    </source>
</evidence>
<dbReference type="PANTHER" id="PTHR45774">
    <property type="entry name" value="BTB/POZ DOMAIN-CONTAINING"/>
    <property type="match status" value="1"/>
</dbReference>
<reference evidence="3 4" key="1">
    <citation type="submission" date="2020-04" db="EMBL/GenBank/DDBJ databases">
        <authorList>
            <person name="Wallbank WR R."/>
            <person name="Pardo Diaz C."/>
            <person name="Kozak K."/>
            <person name="Martin S."/>
            <person name="Jiggins C."/>
            <person name="Moest M."/>
            <person name="Warren A I."/>
            <person name="Byers J.R.P. K."/>
            <person name="Montejo-Kovacevich G."/>
            <person name="Yen C E."/>
        </authorList>
    </citation>
    <scope>NUCLEOTIDE SEQUENCE [LARGE SCALE GENOMIC DNA]</scope>
</reference>
<evidence type="ECO:0000259" key="2">
    <source>
        <dbReference type="PROSITE" id="PS50097"/>
    </source>
</evidence>
<dbReference type="InterPro" id="IPR011333">
    <property type="entry name" value="SKP1/BTB/POZ_sf"/>
</dbReference>
<dbReference type="PANTHER" id="PTHR45774:SF3">
    <property type="entry name" value="BTB (POZ) DOMAIN-CONTAINING 2B-RELATED"/>
    <property type="match status" value="1"/>
</dbReference>
<dbReference type="Pfam" id="PF25597">
    <property type="entry name" value="SH3_retrovirus"/>
    <property type="match status" value="1"/>
</dbReference>
<dbReference type="Pfam" id="PF13976">
    <property type="entry name" value="gag_pre-integrs"/>
    <property type="match status" value="1"/>
</dbReference>
<dbReference type="AlphaFoldDB" id="A0A8S1AV94"/>
<feature type="compositionally biased region" description="Basic and acidic residues" evidence="1">
    <location>
        <begin position="149"/>
        <end position="159"/>
    </location>
</feature>
<dbReference type="InterPro" id="IPR057670">
    <property type="entry name" value="SH3_retrovirus"/>
</dbReference>
<dbReference type="InterPro" id="IPR025724">
    <property type="entry name" value="GAG-pre-integrase_dom"/>
</dbReference>
<dbReference type="SMART" id="SM00225">
    <property type="entry name" value="BTB"/>
    <property type="match status" value="1"/>
</dbReference>
<keyword evidence="4" id="KW-1185">Reference proteome</keyword>
<dbReference type="EMBL" id="CADEBC010000540">
    <property type="protein sequence ID" value="CAB3250087.1"/>
    <property type="molecule type" value="Genomic_DNA"/>
</dbReference>
<evidence type="ECO:0000313" key="4">
    <source>
        <dbReference type="Proteomes" id="UP000494106"/>
    </source>
</evidence>
<protein>
    <recommendedName>
        <fullName evidence="2">BTB domain-containing protein</fullName>
    </recommendedName>
</protein>
<comment type="caution">
    <text evidence="3">The sequence shown here is derived from an EMBL/GenBank/DDBJ whole genome shotgun (WGS) entry which is preliminary data.</text>
</comment>
<gene>
    <name evidence="3" type="ORF">APLA_LOCUS12530</name>
</gene>
<feature type="region of interest" description="Disordered" evidence="1">
    <location>
        <begin position="149"/>
        <end position="172"/>
    </location>
</feature>
<dbReference type="Gene3D" id="1.25.40.420">
    <property type="match status" value="1"/>
</dbReference>
<accession>A0A8S1AV94</accession>
<sequence>MEWHRKLGHINERDLSKMAKDNLLYGLKLSKEKFDICETCIKGKFTRLPFERHDELYTTEALEIIHSDVCGPFECESRKTYVLKKNKRGKLSQNTKEGVFVGYSMTSKAYRVYIPEDDDLVISRDIKVLDKMYYEENNQNYENLINEEEHQQQNEETPVHGRPQRNRHPPAWTKDFVVNNTEESLLSEIIVYYLLSDGDEYDDYWHDAIKDEIRAHVKNAYLNGELEEHIAMKYPECLEEYLTEILVEESRNDDMTVTKEMLRDIKLTPKDKHKIVRRSKTMGYLNTNQSTYSQTSLYDRVKKLLISYEWSDCSFIVAGKNFKAHKLILGISSPVFEAMFYGPLSSNEDIVITDIQPDIFQLILNYIYTDTVELSTIDQAFELLYASRKYILEHLTEMCIAHIQSNISVDNVIEVLNYPEYMQDKQLISFALKLFCEHAHYLLQDKKNLITYSCLKAILESDQMNISERDLIKHVFEWSSYCCELNNISVTFENRRDVLNKNGLFKLLRFLTLNVNDLEEIVTDKYNLLLPHEIENIRKSITKSNKEVVGPIGVSDMPRNILQLQWHLCYRCPIRSVAPIIIDANNYIIQSRIRVNKSVFINSLCVPTRMAPADHFCDKMSKVYNEQLSVSIMCERDNSIIKLTNFANMVHYDSMVDIPLTEPCFVKKNDWYKICFVWPRNRSGTYSYVVEFRHDHYSGHKVSFEFDDLPFNAGTSGSFLGGLKFCL</sequence>
<organism evidence="3 4">
    <name type="scientific">Arctia plantaginis</name>
    <name type="common">Wood tiger moth</name>
    <name type="synonym">Phalaena plantaginis</name>
    <dbReference type="NCBI Taxonomy" id="874455"/>
    <lineage>
        <taxon>Eukaryota</taxon>
        <taxon>Metazoa</taxon>
        <taxon>Ecdysozoa</taxon>
        <taxon>Arthropoda</taxon>
        <taxon>Hexapoda</taxon>
        <taxon>Insecta</taxon>
        <taxon>Pterygota</taxon>
        <taxon>Neoptera</taxon>
        <taxon>Endopterygota</taxon>
        <taxon>Lepidoptera</taxon>
        <taxon>Glossata</taxon>
        <taxon>Ditrysia</taxon>
        <taxon>Noctuoidea</taxon>
        <taxon>Erebidae</taxon>
        <taxon>Arctiinae</taxon>
        <taxon>Arctia</taxon>
    </lineage>
</organism>
<dbReference type="OrthoDB" id="624345at2759"/>
<dbReference type="Pfam" id="PF00651">
    <property type="entry name" value="BTB"/>
    <property type="match status" value="1"/>
</dbReference>
<dbReference type="Gene3D" id="3.30.710.10">
    <property type="entry name" value="Potassium Channel Kv1.1, Chain A"/>
    <property type="match status" value="1"/>
</dbReference>